<dbReference type="PROSITE" id="PS00061">
    <property type="entry name" value="ADH_SHORT"/>
    <property type="match status" value="1"/>
</dbReference>
<dbReference type="GO" id="GO:0048038">
    <property type="term" value="F:quinone binding"/>
    <property type="evidence" value="ECO:0007669"/>
    <property type="project" value="TreeGrafter"/>
</dbReference>
<dbReference type="GO" id="GO:0006633">
    <property type="term" value="P:fatty acid biosynthetic process"/>
    <property type="evidence" value="ECO:0007669"/>
    <property type="project" value="TreeGrafter"/>
</dbReference>
<evidence type="ECO:0000256" key="1">
    <source>
        <dbReference type="ARBA" id="ARBA00006484"/>
    </source>
</evidence>
<dbReference type="PRINTS" id="PR00081">
    <property type="entry name" value="GDHRDH"/>
</dbReference>
<feature type="non-terminal residue" evidence="4">
    <location>
        <position position="207"/>
    </location>
</feature>
<dbReference type="CDD" id="cd05233">
    <property type="entry name" value="SDR_c"/>
    <property type="match status" value="1"/>
</dbReference>
<evidence type="ECO:0000313" key="5">
    <source>
        <dbReference type="Proteomes" id="UP000236621"/>
    </source>
</evidence>
<dbReference type="FunFam" id="3.40.50.720:FF:000084">
    <property type="entry name" value="Short-chain dehydrogenase reductase"/>
    <property type="match status" value="1"/>
</dbReference>
<proteinExistence type="inferred from homology"/>
<dbReference type="InterPro" id="IPR036291">
    <property type="entry name" value="NAD(P)-bd_dom_sf"/>
</dbReference>
<reference evidence="4 5" key="1">
    <citation type="submission" date="2017-08" db="EMBL/GenBank/DDBJ databases">
        <title>Harnessing the power of phylogenomics to disentangle the directionality and signatures of interkingdom host jumping in the parasitic fungal genus Tolypocladium.</title>
        <authorList>
            <person name="Quandt C.A."/>
            <person name="Patterson W."/>
            <person name="Spatafora J.W."/>
        </authorList>
    </citation>
    <scope>NUCLEOTIDE SEQUENCE [LARGE SCALE GENOMIC DNA]</scope>
    <source>
        <strain evidence="4 5">CBS 113982</strain>
    </source>
</reference>
<organism evidence="4 5">
    <name type="scientific">Tolypocladium capitatum</name>
    <dbReference type="NCBI Taxonomy" id="45235"/>
    <lineage>
        <taxon>Eukaryota</taxon>
        <taxon>Fungi</taxon>
        <taxon>Dikarya</taxon>
        <taxon>Ascomycota</taxon>
        <taxon>Pezizomycotina</taxon>
        <taxon>Sordariomycetes</taxon>
        <taxon>Hypocreomycetidae</taxon>
        <taxon>Hypocreales</taxon>
        <taxon>Ophiocordycipitaceae</taxon>
        <taxon>Tolypocladium</taxon>
    </lineage>
</organism>
<dbReference type="SUPFAM" id="SSF51735">
    <property type="entry name" value="NAD(P)-binding Rossmann-fold domains"/>
    <property type="match status" value="1"/>
</dbReference>
<comment type="similarity">
    <text evidence="1 3">Belongs to the short-chain dehydrogenases/reductases (SDR) family.</text>
</comment>
<comment type="caution">
    <text evidence="4">The sequence shown here is derived from an EMBL/GenBank/DDBJ whole genome shotgun (WGS) entry which is preliminary data.</text>
</comment>
<dbReference type="Gene3D" id="3.40.50.720">
    <property type="entry name" value="NAD(P)-binding Rossmann-like Domain"/>
    <property type="match status" value="1"/>
</dbReference>
<protein>
    <submittedName>
        <fullName evidence="4">Bacilysin biosynthesis oxidoreductase BacC</fullName>
    </submittedName>
</protein>
<dbReference type="Proteomes" id="UP000236621">
    <property type="component" value="Unassembled WGS sequence"/>
</dbReference>
<dbReference type="Pfam" id="PF00106">
    <property type="entry name" value="adh_short"/>
    <property type="match status" value="1"/>
</dbReference>
<name>A0A2K3Q1R1_9HYPO</name>
<dbReference type="InterPro" id="IPR002347">
    <property type="entry name" value="SDR_fam"/>
</dbReference>
<dbReference type="STRING" id="45235.A0A2K3Q1R1"/>
<gene>
    <name evidence="4" type="ORF">TCAP_07244</name>
</gene>
<dbReference type="PANTHER" id="PTHR42760:SF122">
    <property type="entry name" value="NAD(P)-BINDING PROTEIN"/>
    <property type="match status" value="1"/>
</dbReference>
<dbReference type="PANTHER" id="PTHR42760">
    <property type="entry name" value="SHORT-CHAIN DEHYDROGENASES/REDUCTASES FAMILY MEMBER"/>
    <property type="match status" value="1"/>
</dbReference>
<dbReference type="OrthoDB" id="1393670at2759"/>
<dbReference type="EMBL" id="NRSZ01001243">
    <property type="protein sequence ID" value="PNY21452.1"/>
    <property type="molecule type" value="Genomic_DNA"/>
</dbReference>
<dbReference type="GO" id="GO:0016616">
    <property type="term" value="F:oxidoreductase activity, acting on the CH-OH group of donors, NAD or NADP as acceptor"/>
    <property type="evidence" value="ECO:0007669"/>
    <property type="project" value="TreeGrafter"/>
</dbReference>
<dbReference type="PRINTS" id="PR00080">
    <property type="entry name" value="SDRFAMILY"/>
</dbReference>
<dbReference type="AlphaFoldDB" id="A0A2K3Q1R1"/>
<dbReference type="InterPro" id="IPR020904">
    <property type="entry name" value="Sc_DH/Rdtase_CS"/>
</dbReference>
<evidence type="ECO:0000313" key="4">
    <source>
        <dbReference type="EMBL" id="PNY21452.1"/>
    </source>
</evidence>
<evidence type="ECO:0000256" key="2">
    <source>
        <dbReference type="ARBA" id="ARBA00022857"/>
    </source>
</evidence>
<keyword evidence="5" id="KW-1185">Reference proteome</keyword>
<accession>A0A2K3Q1R1</accession>
<keyword evidence="2" id="KW-0521">NADP</keyword>
<evidence type="ECO:0000256" key="3">
    <source>
        <dbReference type="RuleBase" id="RU000363"/>
    </source>
</evidence>
<sequence>MSIPGRPSRSLAGKVAIVTGAGSRGDGIGNGRAIAILLAEDGASVVCVDRDLALAERTAAMIRDEGRGAATACRADVSSEADCAAVVDTALREHGRVDVLINNVGVMGAKGTATEADAEEWARGLEVNVTSMVLMAKHAIPAMLRNEPGAADGGIRGSIVNMGSVAGLRGGAPSLLYPTSKGAVVNMTRAMAAHHGSQGIRVNCVCP</sequence>